<organism evidence="2 3">
    <name type="scientific">Paxillus rubicundulus Ve08.2h10</name>
    <dbReference type="NCBI Taxonomy" id="930991"/>
    <lineage>
        <taxon>Eukaryota</taxon>
        <taxon>Fungi</taxon>
        <taxon>Dikarya</taxon>
        <taxon>Basidiomycota</taxon>
        <taxon>Agaricomycotina</taxon>
        <taxon>Agaricomycetes</taxon>
        <taxon>Agaricomycetidae</taxon>
        <taxon>Boletales</taxon>
        <taxon>Paxilineae</taxon>
        <taxon>Paxillaceae</taxon>
        <taxon>Paxillus</taxon>
    </lineage>
</organism>
<gene>
    <name evidence="2" type="ORF">PAXRUDRAFT_43961</name>
</gene>
<keyword evidence="1" id="KW-0732">Signal</keyword>
<proteinExistence type="predicted"/>
<evidence type="ECO:0000313" key="3">
    <source>
        <dbReference type="Proteomes" id="UP000054538"/>
    </source>
</evidence>
<dbReference type="AlphaFoldDB" id="A0A0D0DNV7"/>
<evidence type="ECO:0000313" key="2">
    <source>
        <dbReference type="EMBL" id="KIK80375.1"/>
    </source>
</evidence>
<feature type="non-terminal residue" evidence="2">
    <location>
        <position position="64"/>
    </location>
</feature>
<feature type="signal peptide" evidence="1">
    <location>
        <begin position="1"/>
        <end position="21"/>
    </location>
</feature>
<dbReference type="OrthoDB" id="3252425at2759"/>
<feature type="non-terminal residue" evidence="2">
    <location>
        <position position="1"/>
    </location>
</feature>
<reference evidence="3" key="2">
    <citation type="submission" date="2015-01" db="EMBL/GenBank/DDBJ databases">
        <title>Evolutionary Origins and Diversification of the Mycorrhizal Mutualists.</title>
        <authorList>
            <consortium name="DOE Joint Genome Institute"/>
            <consortium name="Mycorrhizal Genomics Consortium"/>
            <person name="Kohler A."/>
            <person name="Kuo A."/>
            <person name="Nagy L.G."/>
            <person name="Floudas D."/>
            <person name="Copeland A."/>
            <person name="Barry K.W."/>
            <person name="Cichocki N."/>
            <person name="Veneault-Fourrey C."/>
            <person name="LaButti K."/>
            <person name="Lindquist E.A."/>
            <person name="Lipzen A."/>
            <person name="Lundell T."/>
            <person name="Morin E."/>
            <person name="Murat C."/>
            <person name="Riley R."/>
            <person name="Ohm R."/>
            <person name="Sun H."/>
            <person name="Tunlid A."/>
            <person name="Henrissat B."/>
            <person name="Grigoriev I.V."/>
            <person name="Hibbett D.S."/>
            <person name="Martin F."/>
        </authorList>
    </citation>
    <scope>NUCLEOTIDE SEQUENCE [LARGE SCALE GENOMIC DNA]</scope>
    <source>
        <strain evidence="3">Ve08.2h10</strain>
    </source>
</reference>
<accession>A0A0D0DNV7</accession>
<name>A0A0D0DNV7_9AGAM</name>
<dbReference type="Proteomes" id="UP000054538">
    <property type="component" value="Unassembled WGS sequence"/>
</dbReference>
<protein>
    <submittedName>
        <fullName evidence="2">Uncharacterized protein</fullName>
    </submittedName>
</protein>
<dbReference type="HOGENOM" id="CLU_099691_3_0_1"/>
<evidence type="ECO:0000256" key="1">
    <source>
        <dbReference type="SAM" id="SignalP"/>
    </source>
</evidence>
<dbReference type="InParanoid" id="A0A0D0DNV7"/>
<dbReference type="EMBL" id="KN826034">
    <property type="protein sequence ID" value="KIK80375.1"/>
    <property type="molecule type" value="Genomic_DNA"/>
</dbReference>
<sequence length="64" mass="7192">LSFSVICSTTILLTAWWGACIDSCLKPNLLPHDVTTRWNSTYNMLVLAFKYQVPIGCITSNKKL</sequence>
<feature type="chain" id="PRO_5002208569" evidence="1">
    <location>
        <begin position="22"/>
        <end position="64"/>
    </location>
</feature>
<keyword evidence="3" id="KW-1185">Reference proteome</keyword>
<reference evidence="2 3" key="1">
    <citation type="submission" date="2014-04" db="EMBL/GenBank/DDBJ databases">
        <authorList>
            <consortium name="DOE Joint Genome Institute"/>
            <person name="Kuo A."/>
            <person name="Kohler A."/>
            <person name="Jargeat P."/>
            <person name="Nagy L.G."/>
            <person name="Floudas D."/>
            <person name="Copeland A."/>
            <person name="Barry K.W."/>
            <person name="Cichocki N."/>
            <person name="Veneault-Fourrey C."/>
            <person name="LaButti K."/>
            <person name="Lindquist E.A."/>
            <person name="Lipzen A."/>
            <person name="Lundell T."/>
            <person name="Morin E."/>
            <person name="Murat C."/>
            <person name="Sun H."/>
            <person name="Tunlid A."/>
            <person name="Henrissat B."/>
            <person name="Grigoriev I.V."/>
            <person name="Hibbett D.S."/>
            <person name="Martin F."/>
            <person name="Nordberg H.P."/>
            <person name="Cantor M.N."/>
            <person name="Hua S.X."/>
        </authorList>
    </citation>
    <scope>NUCLEOTIDE SEQUENCE [LARGE SCALE GENOMIC DNA]</scope>
    <source>
        <strain evidence="2 3">Ve08.2h10</strain>
    </source>
</reference>